<dbReference type="Gene3D" id="3.30.479.20">
    <property type="entry name" value="Elongation factor Ts, dimerisation domain"/>
    <property type="match status" value="2"/>
</dbReference>
<dbReference type="InterPro" id="IPR001816">
    <property type="entry name" value="Transl_elong_EFTs/EF1B"/>
</dbReference>
<accession>A0A9D1AMF2</accession>
<feature type="domain" description="Translation elongation factor EFTs/EF1B dimerisation" evidence="9">
    <location>
        <begin position="70"/>
        <end position="284"/>
    </location>
</feature>
<dbReference type="FunFam" id="1.10.286.20:FF:000001">
    <property type="entry name" value="Elongation factor Ts"/>
    <property type="match status" value="1"/>
</dbReference>
<dbReference type="HAMAP" id="MF_00050">
    <property type="entry name" value="EF_Ts"/>
    <property type="match status" value="1"/>
</dbReference>
<sequence>MAFTAKDVATLREKTGCGMMDCKKALTASNGDMDAAVDYLREKGLAAATKKAGRIAAEGMAYAYVDGNVGVAVEVNAETDFVAKNADFQAFVKTVAETVASVNPADMDALLAAQAAGQSVSVEDLRKEKVLTIGENIKVRRFQRYEGAVTAYIHMGGKIAVLVRFDTSAEIAAKAEFQEYAKNIAMQIAAVNPLYLNSSLVPADVIEHERKIATEQASASGKPANVIEKMVDGKIKKYFKEVCLVEQEYVKDSKLSIQQYTDSVAKELGGSIQIAEYVRFEKGEGLEKREDNFADEVASMVK</sequence>
<dbReference type="PROSITE" id="PS01127">
    <property type="entry name" value="EF_TS_2"/>
    <property type="match status" value="1"/>
</dbReference>
<keyword evidence="6" id="KW-0963">Cytoplasm</keyword>
<dbReference type="Gene3D" id="1.10.8.10">
    <property type="entry name" value="DNA helicase RuvA subunit, C-terminal domain"/>
    <property type="match status" value="1"/>
</dbReference>
<dbReference type="InterPro" id="IPR009060">
    <property type="entry name" value="UBA-like_sf"/>
</dbReference>
<evidence type="ECO:0000256" key="3">
    <source>
        <dbReference type="ARBA" id="ARBA00022768"/>
    </source>
</evidence>
<dbReference type="FunFam" id="1.10.8.10:FF:000001">
    <property type="entry name" value="Elongation factor Ts"/>
    <property type="match status" value="1"/>
</dbReference>
<dbReference type="Pfam" id="PF00889">
    <property type="entry name" value="EF_TS"/>
    <property type="match status" value="1"/>
</dbReference>
<organism evidence="10 11">
    <name type="scientific">Candidatus Caccousia avicola</name>
    <dbReference type="NCBI Taxonomy" id="2840721"/>
    <lineage>
        <taxon>Bacteria</taxon>
        <taxon>Bacillati</taxon>
        <taxon>Bacillota</taxon>
        <taxon>Clostridia</taxon>
        <taxon>Eubacteriales</taxon>
        <taxon>Oscillospiraceae</taxon>
        <taxon>Oscillospiraceae incertae sedis</taxon>
        <taxon>Candidatus Caccousia</taxon>
    </lineage>
</organism>
<dbReference type="Proteomes" id="UP000824242">
    <property type="component" value="Unassembled WGS sequence"/>
</dbReference>
<comment type="subcellular location">
    <subcellularLocation>
        <location evidence="6 8">Cytoplasm</location>
    </subcellularLocation>
</comment>
<dbReference type="InterPro" id="IPR018101">
    <property type="entry name" value="Transl_elong_Ts_CS"/>
</dbReference>
<comment type="similarity">
    <text evidence="1 6 7">Belongs to the EF-Ts family.</text>
</comment>
<evidence type="ECO:0000256" key="8">
    <source>
        <dbReference type="RuleBase" id="RU000643"/>
    </source>
</evidence>
<evidence type="ECO:0000256" key="4">
    <source>
        <dbReference type="ARBA" id="ARBA00022917"/>
    </source>
</evidence>
<dbReference type="InterPro" id="IPR014039">
    <property type="entry name" value="Transl_elong_EFTs/EF1B_dimer"/>
</dbReference>
<proteinExistence type="inferred from homology"/>
<dbReference type="EMBL" id="DVGZ01000068">
    <property type="protein sequence ID" value="HIR47277.1"/>
    <property type="molecule type" value="Genomic_DNA"/>
</dbReference>
<comment type="function">
    <text evidence="5 6 7">Associates with the EF-Tu.GDP complex and induces the exchange of GDP to GTP. It remains bound to the aminoacyl-tRNA.EF-Tu.GTP complex up to the GTP hydrolysis stage on the ribosome.</text>
</comment>
<dbReference type="PANTHER" id="PTHR11741:SF0">
    <property type="entry name" value="ELONGATION FACTOR TS, MITOCHONDRIAL"/>
    <property type="match status" value="1"/>
</dbReference>
<protein>
    <recommendedName>
        <fullName evidence="2 6">Elongation factor Ts</fullName>
        <shortName evidence="6">EF-Ts</shortName>
    </recommendedName>
</protein>
<keyword evidence="3 6" id="KW-0251">Elongation factor</keyword>
<evidence type="ECO:0000313" key="10">
    <source>
        <dbReference type="EMBL" id="HIR47277.1"/>
    </source>
</evidence>
<comment type="caution">
    <text evidence="10">The sequence shown here is derived from an EMBL/GenBank/DDBJ whole genome shotgun (WGS) entry which is preliminary data.</text>
</comment>
<dbReference type="PANTHER" id="PTHR11741">
    <property type="entry name" value="ELONGATION FACTOR TS"/>
    <property type="match status" value="1"/>
</dbReference>
<dbReference type="PROSITE" id="PS01126">
    <property type="entry name" value="EF_TS_1"/>
    <property type="match status" value="1"/>
</dbReference>
<name>A0A9D1AMF2_9FIRM</name>
<dbReference type="CDD" id="cd14275">
    <property type="entry name" value="UBA_EF-Ts"/>
    <property type="match status" value="1"/>
</dbReference>
<dbReference type="GO" id="GO:0005737">
    <property type="term" value="C:cytoplasm"/>
    <property type="evidence" value="ECO:0007669"/>
    <property type="project" value="UniProtKB-SubCell"/>
</dbReference>
<evidence type="ECO:0000256" key="7">
    <source>
        <dbReference type="RuleBase" id="RU000642"/>
    </source>
</evidence>
<gene>
    <name evidence="6" type="primary">tsf</name>
    <name evidence="10" type="ORF">IAB89_06410</name>
</gene>
<evidence type="ECO:0000256" key="5">
    <source>
        <dbReference type="ARBA" id="ARBA00025453"/>
    </source>
</evidence>
<evidence type="ECO:0000256" key="6">
    <source>
        <dbReference type="HAMAP-Rule" id="MF_00050"/>
    </source>
</evidence>
<dbReference type="SUPFAM" id="SSF46934">
    <property type="entry name" value="UBA-like"/>
    <property type="match status" value="1"/>
</dbReference>
<dbReference type="GO" id="GO:0003746">
    <property type="term" value="F:translation elongation factor activity"/>
    <property type="evidence" value="ECO:0007669"/>
    <property type="project" value="UniProtKB-UniRule"/>
</dbReference>
<reference evidence="10" key="1">
    <citation type="submission" date="2020-10" db="EMBL/GenBank/DDBJ databases">
        <authorList>
            <person name="Gilroy R."/>
        </authorList>
    </citation>
    <scope>NUCLEOTIDE SEQUENCE</scope>
    <source>
        <strain evidence="10">ChiSxjej1B13-7958</strain>
    </source>
</reference>
<reference evidence="10" key="2">
    <citation type="journal article" date="2021" name="PeerJ">
        <title>Extensive microbial diversity within the chicken gut microbiome revealed by metagenomics and culture.</title>
        <authorList>
            <person name="Gilroy R."/>
            <person name="Ravi A."/>
            <person name="Getino M."/>
            <person name="Pursley I."/>
            <person name="Horton D.L."/>
            <person name="Alikhan N.F."/>
            <person name="Baker D."/>
            <person name="Gharbi K."/>
            <person name="Hall N."/>
            <person name="Watson M."/>
            <person name="Adriaenssens E.M."/>
            <person name="Foster-Nyarko E."/>
            <person name="Jarju S."/>
            <person name="Secka A."/>
            <person name="Antonio M."/>
            <person name="Oren A."/>
            <person name="Chaudhuri R.R."/>
            <person name="La Ragione R."/>
            <person name="Hildebrand F."/>
            <person name="Pallen M.J."/>
        </authorList>
    </citation>
    <scope>NUCLEOTIDE SEQUENCE</scope>
    <source>
        <strain evidence="10">ChiSxjej1B13-7958</strain>
    </source>
</reference>
<dbReference type="InterPro" id="IPR036402">
    <property type="entry name" value="EF-Ts_dimer_sf"/>
</dbReference>
<dbReference type="SUPFAM" id="SSF54713">
    <property type="entry name" value="Elongation factor Ts (EF-Ts), dimerisation domain"/>
    <property type="match status" value="2"/>
</dbReference>
<dbReference type="Gene3D" id="1.10.286.20">
    <property type="match status" value="1"/>
</dbReference>
<evidence type="ECO:0000256" key="2">
    <source>
        <dbReference type="ARBA" id="ARBA00016956"/>
    </source>
</evidence>
<evidence type="ECO:0000313" key="11">
    <source>
        <dbReference type="Proteomes" id="UP000824242"/>
    </source>
</evidence>
<feature type="region of interest" description="Involved in Mg(2+) ion dislocation from EF-Tu" evidence="6">
    <location>
        <begin position="79"/>
        <end position="82"/>
    </location>
</feature>
<evidence type="ECO:0000259" key="9">
    <source>
        <dbReference type="Pfam" id="PF00889"/>
    </source>
</evidence>
<dbReference type="NCBIfam" id="TIGR00116">
    <property type="entry name" value="tsf"/>
    <property type="match status" value="1"/>
</dbReference>
<keyword evidence="4 6" id="KW-0648">Protein biosynthesis</keyword>
<dbReference type="AlphaFoldDB" id="A0A9D1AMF2"/>
<evidence type="ECO:0000256" key="1">
    <source>
        <dbReference type="ARBA" id="ARBA00005532"/>
    </source>
</evidence>